<keyword evidence="3" id="KW-1185">Reference proteome</keyword>
<feature type="compositionally biased region" description="Basic residues" evidence="1">
    <location>
        <begin position="108"/>
        <end position="127"/>
    </location>
</feature>
<feature type="region of interest" description="Disordered" evidence="1">
    <location>
        <begin position="221"/>
        <end position="281"/>
    </location>
</feature>
<feature type="compositionally biased region" description="Low complexity" evidence="1">
    <location>
        <begin position="228"/>
        <end position="237"/>
    </location>
</feature>
<comment type="caution">
    <text evidence="2">The sequence shown here is derived from an EMBL/GenBank/DDBJ whole genome shotgun (WGS) entry which is preliminary data.</text>
</comment>
<feature type="compositionally biased region" description="Low complexity" evidence="1">
    <location>
        <begin position="62"/>
        <end position="78"/>
    </location>
</feature>
<organism evidence="2 3">
    <name type="scientific">Pleurodeles waltl</name>
    <name type="common">Iberian ribbed newt</name>
    <dbReference type="NCBI Taxonomy" id="8319"/>
    <lineage>
        <taxon>Eukaryota</taxon>
        <taxon>Metazoa</taxon>
        <taxon>Chordata</taxon>
        <taxon>Craniata</taxon>
        <taxon>Vertebrata</taxon>
        <taxon>Euteleostomi</taxon>
        <taxon>Amphibia</taxon>
        <taxon>Batrachia</taxon>
        <taxon>Caudata</taxon>
        <taxon>Salamandroidea</taxon>
        <taxon>Salamandridae</taxon>
        <taxon>Pleurodelinae</taxon>
        <taxon>Pleurodeles</taxon>
    </lineage>
</organism>
<evidence type="ECO:0000256" key="1">
    <source>
        <dbReference type="SAM" id="MobiDB-lite"/>
    </source>
</evidence>
<gene>
    <name evidence="2" type="ORF">NDU88_001228</name>
</gene>
<name>A0AAV7SZE5_PLEWA</name>
<accession>A0AAV7SZE5</accession>
<feature type="region of interest" description="Disordered" evidence="1">
    <location>
        <begin position="179"/>
        <end position="208"/>
    </location>
</feature>
<dbReference type="Proteomes" id="UP001066276">
    <property type="component" value="Chromosome 4_1"/>
</dbReference>
<proteinExistence type="predicted"/>
<dbReference type="EMBL" id="JANPWB010000007">
    <property type="protein sequence ID" value="KAJ1169335.1"/>
    <property type="molecule type" value="Genomic_DNA"/>
</dbReference>
<evidence type="ECO:0000313" key="2">
    <source>
        <dbReference type="EMBL" id="KAJ1169335.1"/>
    </source>
</evidence>
<reference evidence="2" key="1">
    <citation type="journal article" date="2022" name="bioRxiv">
        <title>Sequencing and chromosome-scale assembly of the giantPleurodeles waltlgenome.</title>
        <authorList>
            <person name="Brown T."/>
            <person name="Elewa A."/>
            <person name="Iarovenko S."/>
            <person name="Subramanian E."/>
            <person name="Araus A.J."/>
            <person name="Petzold A."/>
            <person name="Susuki M."/>
            <person name="Suzuki K.-i.T."/>
            <person name="Hayashi T."/>
            <person name="Toyoda A."/>
            <person name="Oliveira C."/>
            <person name="Osipova E."/>
            <person name="Leigh N.D."/>
            <person name="Simon A."/>
            <person name="Yun M.H."/>
        </authorList>
    </citation>
    <scope>NUCLEOTIDE SEQUENCE</scope>
    <source>
        <strain evidence="2">20211129_DDA</strain>
        <tissue evidence="2">Liver</tissue>
    </source>
</reference>
<feature type="region of interest" description="Disordered" evidence="1">
    <location>
        <begin position="48"/>
        <end position="162"/>
    </location>
</feature>
<evidence type="ECO:0000313" key="3">
    <source>
        <dbReference type="Proteomes" id="UP001066276"/>
    </source>
</evidence>
<feature type="compositionally biased region" description="Basic and acidic residues" evidence="1">
    <location>
        <begin position="140"/>
        <end position="155"/>
    </location>
</feature>
<sequence length="410" mass="42172">MDQKMQEALALLRQAGRLDLVKEEALAPGRPACRASAGVAAAVAVCSPPRPAGGAQVGGSKGKAFSGAGPGSSGAVRGRAGRGGQAPGSPRVSPREGRRQGLRAGGKVARRSPVVRRCVPRHSARKKAGAEAARGRRAGRVKDARAAAGRARADHSGQMGQGVGAGDQVFKGSRAMAVGGSQATQPGGGEGSHLEATGIKEQRDPTVPVSKKWPTMLVWSSSDEEGVSGEVGDSWSVREGASTEGTKGAPRRVYGSRGVGTSGEEEGSSGEGGDIGRDKGKVREERGVFLYPSTSDLVWQGPLDFDEEDPGEQGAALIPWEEVKAGPGAASQMALSGWRGRRWRAADAYSGRCGGVGDAPPTARLGRSNVQARHRDGLRTQGSMQVVLGVVAMVSRGCGEDRSGRKGCLM</sequence>
<protein>
    <submittedName>
        <fullName evidence="2">Uncharacterized protein</fullName>
    </submittedName>
</protein>
<dbReference type="AlphaFoldDB" id="A0AAV7SZE5"/>